<dbReference type="EMBL" id="JAULSR010000002">
    <property type="protein sequence ID" value="KAK0629683.1"/>
    <property type="molecule type" value="Genomic_DNA"/>
</dbReference>
<reference evidence="1" key="1">
    <citation type="submission" date="2023-06" db="EMBL/GenBank/DDBJ databases">
        <title>Genome-scale phylogeny and comparative genomics of the fungal order Sordariales.</title>
        <authorList>
            <consortium name="Lawrence Berkeley National Laboratory"/>
            <person name="Hensen N."/>
            <person name="Bonometti L."/>
            <person name="Westerberg I."/>
            <person name="Brannstrom I.O."/>
            <person name="Guillou S."/>
            <person name="Cros-Aarteil S."/>
            <person name="Calhoun S."/>
            <person name="Haridas S."/>
            <person name="Kuo A."/>
            <person name="Mondo S."/>
            <person name="Pangilinan J."/>
            <person name="Riley R."/>
            <person name="LaButti K."/>
            <person name="Andreopoulos B."/>
            <person name="Lipzen A."/>
            <person name="Chen C."/>
            <person name="Yanf M."/>
            <person name="Daum C."/>
            <person name="Ng V."/>
            <person name="Clum A."/>
            <person name="Steindorff A."/>
            <person name="Ohm R."/>
            <person name="Martin F."/>
            <person name="Silar P."/>
            <person name="Natvig D."/>
            <person name="Lalanne C."/>
            <person name="Gautier V."/>
            <person name="Ament-velasquez S.L."/>
            <person name="Kruys A."/>
            <person name="Hutchinson M.I."/>
            <person name="Powell A.J."/>
            <person name="Barry K."/>
            <person name="Miller A.N."/>
            <person name="Grigoriev I.V."/>
            <person name="Debuchy R."/>
            <person name="Gladieux P."/>
            <person name="Thoren M.H."/>
            <person name="Johannesson H."/>
        </authorList>
    </citation>
    <scope>NUCLEOTIDE SEQUENCE</scope>
    <source>
        <strain evidence="1">SMH3391-2</strain>
    </source>
</reference>
<organism evidence="1 2">
    <name type="scientific">Bombardia bombarda</name>
    <dbReference type="NCBI Taxonomy" id="252184"/>
    <lineage>
        <taxon>Eukaryota</taxon>
        <taxon>Fungi</taxon>
        <taxon>Dikarya</taxon>
        <taxon>Ascomycota</taxon>
        <taxon>Pezizomycotina</taxon>
        <taxon>Sordariomycetes</taxon>
        <taxon>Sordariomycetidae</taxon>
        <taxon>Sordariales</taxon>
        <taxon>Lasiosphaeriaceae</taxon>
        <taxon>Bombardia</taxon>
    </lineage>
</organism>
<protein>
    <submittedName>
        <fullName evidence="1">Uncharacterized protein</fullName>
    </submittedName>
</protein>
<dbReference type="Proteomes" id="UP001174934">
    <property type="component" value="Unassembled WGS sequence"/>
</dbReference>
<proteinExistence type="predicted"/>
<keyword evidence="2" id="KW-1185">Reference proteome</keyword>
<sequence>MDTNMEDVGRVPAELTSAALPEPATVPTVDGWIENLMKCKQLAEADVQRLCEKVRCPSSKDAIILFAFRFLSPLPFSRAPGPDRPIDPTDQPTVAHLSTFATETVRADLSFVLLGTRGSARRIQRTTSGTLIPSSPSAVMAIDCLR</sequence>
<evidence type="ECO:0000313" key="1">
    <source>
        <dbReference type="EMBL" id="KAK0629683.1"/>
    </source>
</evidence>
<accession>A0AA39X9A0</accession>
<evidence type="ECO:0000313" key="2">
    <source>
        <dbReference type="Proteomes" id="UP001174934"/>
    </source>
</evidence>
<gene>
    <name evidence="1" type="ORF">B0T17DRAFT_194265</name>
</gene>
<name>A0AA39X9A0_9PEZI</name>
<dbReference type="AlphaFoldDB" id="A0AA39X9A0"/>
<comment type="caution">
    <text evidence="1">The sequence shown here is derived from an EMBL/GenBank/DDBJ whole genome shotgun (WGS) entry which is preliminary data.</text>
</comment>